<reference evidence="4" key="1">
    <citation type="journal article" date="2014" name="Proc. Natl. Acad. Sci. U.S.A.">
        <title>Extensive sampling of basidiomycete genomes demonstrates inadequacy of the white-rot/brown-rot paradigm for wood decay fungi.</title>
        <authorList>
            <person name="Riley R."/>
            <person name="Salamov A.A."/>
            <person name="Brown D.W."/>
            <person name="Nagy L.G."/>
            <person name="Floudas D."/>
            <person name="Held B.W."/>
            <person name="Levasseur A."/>
            <person name="Lombard V."/>
            <person name="Morin E."/>
            <person name="Otillar R."/>
            <person name="Lindquist E.A."/>
            <person name="Sun H."/>
            <person name="LaButti K.M."/>
            <person name="Schmutz J."/>
            <person name="Jabbour D."/>
            <person name="Luo H."/>
            <person name="Baker S.E."/>
            <person name="Pisabarro A.G."/>
            <person name="Walton J.D."/>
            <person name="Blanchette R.A."/>
            <person name="Henrissat B."/>
            <person name="Martin F."/>
            <person name="Cullen D."/>
            <person name="Hibbett D.S."/>
            <person name="Grigoriev I.V."/>
        </authorList>
    </citation>
    <scope>NUCLEOTIDE SEQUENCE [LARGE SCALE GENOMIC DNA]</scope>
    <source>
        <strain evidence="4">MUCL 33604</strain>
    </source>
</reference>
<evidence type="ECO:0000313" key="4">
    <source>
        <dbReference type="Proteomes" id="UP000027265"/>
    </source>
</evidence>
<feature type="domain" description="Casein kinase substrate phosphoprotein PP28" evidence="2">
    <location>
        <begin position="118"/>
        <end position="193"/>
    </location>
</feature>
<dbReference type="AlphaFoldDB" id="A0A067PM99"/>
<dbReference type="Proteomes" id="UP000027265">
    <property type="component" value="Unassembled WGS sequence"/>
</dbReference>
<evidence type="ECO:0000313" key="3">
    <source>
        <dbReference type="EMBL" id="KDQ55928.1"/>
    </source>
</evidence>
<evidence type="ECO:0000256" key="1">
    <source>
        <dbReference type="SAM" id="MobiDB-lite"/>
    </source>
</evidence>
<dbReference type="InterPro" id="IPR019380">
    <property type="entry name" value="Casein_kinase_sb_PP28"/>
</dbReference>
<evidence type="ECO:0000259" key="2">
    <source>
        <dbReference type="Pfam" id="PF10252"/>
    </source>
</evidence>
<accession>A0A067PM99</accession>
<gene>
    <name evidence="3" type="ORF">JAAARDRAFT_36704</name>
</gene>
<dbReference type="HOGENOM" id="CLU_068528_1_0_1"/>
<feature type="region of interest" description="Disordered" evidence="1">
    <location>
        <begin position="185"/>
        <end position="208"/>
    </location>
</feature>
<feature type="compositionally biased region" description="Basic and acidic residues" evidence="1">
    <location>
        <begin position="85"/>
        <end position="95"/>
    </location>
</feature>
<feature type="compositionally biased region" description="Acidic residues" evidence="1">
    <location>
        <begin position="46"/>
        <end position="71"/>
    </location>
</feature>
<organism evidence="3 4">
    <name type="scientific">Jaapia argillacea MUCL 33604</name>
    <dbReference type="NCBI Taxonomy" id="933084"/>
    <lineage>
        <taxon>Eukaryota</taxon>
        <taxon>Fungi</taxon>
        <taxon>Dikarya</taxon>
        <taxon>Basidiomycota</taxon>
        <taxon>Agaricomycotina</taxon>
        <taxon>Agaricomycetes</taxon>
        <taxon>Agaricomycetidae</taxon>
        <taxon>Jaapiales</taxon>
        <taxon>Jaapiaceae</taxon>
        <taxon>Jaapia</taxon>
    </lineage>
</organism>
<dbReference type="EMBL" id="KL197723">
    <property type="protein sequence ID" value="KDQ55928.1"/>
    <property type="molecule type" value="Genomic_DNA"/>
</dbReference>
<dbReference type="OrthoDB" id="21120at2759"/>
<dbReference type="PANTHER" id="PTHR22055">
    <property type="entry name" value="28 KDA HEAT- AND ACID-STABLE PHOSPHOPROTEIN PDGF-ASSOCIATED PROTEIN"/>
    <property type="match status" value="1"/>
</dbReference>
<feature type="region of interest" description="Disordered" evidence="1">
    <location>
        <begin position="1"/>
        <end position="153"/>
    </location>
</feature>
<keyword evidence="4" id="KW-1185">Reference proteome</keyword>
<protein>
    <recommendedName>
        <fullName evidence="2">Casein kinase substrate phosphoprotein PP28 domain-containing protein</fullName>
    </recommendedName>
</protein>
<dbReference type="Pfam" id="PF10252">
    <property type="entry name" value="PP28"/>
    <property type="match status" value="1"/>
</dbReference>
<feature type="compositionally biased region" description="Basic and acidic residues" evidence="1">
    <location>
        <begin position="137"/>
        <end position="153"/>
    </location>
</feature>
<dbReference type="InterPro" id="IPR039876">
    <property type="entry name" value="HAP28"/>
</dbReference>
<sequence>MARGAAGRGKFKTKRGGGRNFSKHIGAADGEDSTAAMDKWAARGENDDEEDSDEEEDSEEGSEEEESEDDGLTVPGSSSTAPKPGEPELTREERRQLKKQAKGKKDGDGETEDPYLVNANHAAGKNLSISDLSAPREMTRREREQKEKDDAKERWWKLHEQGKTDQAKADLARLSKIRAEREAAAARRKAETDAKAAEIEKKKAAGRK</sequence>
<name>A0A067PM99_9AGAM</name>
<proteinExistence type="predicted"/>
<dbReference type="InParanoid" id="A0A067PM99"/>